<dbReference type="STRING" id="1349421.OI18_11645"/>
<dbReference type="GO" id="GO:0003677">
    <property type="term" value="F:DNA binding"/>
    <property type="evidence" value="ECO:0007669"/>
    <property type="project" value="InterPro"/>
</dbReference>
<dbReference type="SUPFAM" id="SSF52172">
    <property type="entry name" value="CheY-like"/>
    <property type="match status" value="1"/>
</dbReference>
<dbReference type="Gene3D" id="2.40.50.1020">
    <property type="entry name" value="LytTr DNA-binding domain"/>
    <property type="match status" value="1"/>
</dbReference>
<protein>
    <submittedName>
        <fullName evidence="4">Chemotaxis protein CheY</fullName>
    </submittedName>
</protein>
<dbReference type="Proteomes" id="UP000031408">
    <property type="component" value="Unassembled WGS sequence"/>
</dbReference>
<dbReference type="PROSITE" id="PS50110">
    <property type="entry name" value="RESPONSE_REGULATORY"/>
    <property type="match status" value="1"/>
</dbReference>
<evidence type="ECO:0000256" key="1">
    <source>
        <dbReference type="PROSITE-ProRule" id="PRU00169"/>
    </source>
</evidence>
<dbReference type="Pfam" id="PF04397">
    <property type="entry name" value="LytTR"/>
    <property type="match status" value="1"/>
</dbReference>
<dbReference type="Gene3D" id="3.40.50.2300">
    <property type="match status" value="1"/>
</dbReference>
<organism evidence="4 5">
    <name type="scientific">Flavihumibacter solisilvae</name>
    <dbReference type="NCBI Taxonomy" id="1349421"/>
    <lineage>
        <taxon>Bacteria</taxon>
        <taxon>Pseudomonadati</taxon>
        <taxon>Bacteroidota</taxon>
        <taxon>Chitinophagia</taxon>
        <taxon>Chitinophagales</taxon>
        <taxon>Chitinophagaceae</taxon>
        <taxon>Flavihumibacter</taxon>
    </lineage>
</organism>
<keyword evidence="1" id="KW-0597">Phosphoprotein</keyword>
<dbReference type="InterPro" id="IPR011006">
    <property type="entry name" value="CheY-like_superfamily"/>
</dbReference>
<dbReference type="AlphaFoldDB" id="A0A0C1IJA7"/>
<dbReference type="RefSeq" id="WP_039140039.1">
    <property type="nucleotide sequence ID" value="NZ_JSVC01000013.1"/>
</dbReference>
<dbReference type="PANTHER" id="PTHR37299:SF1">
    <property type="entry name" value="STAGE 0 SPORULATION PROTEIN A HOMOLOG"/>
    <property type="match status" value="1"/>
</dbReference>
<dbReference type="PANTHER" id="PTHR37299">
    <property type="entry name" value="TRANSCRIPTIONAL REGULATOR-RELATED"/>
    <property type="match status" value="1"/>
</dbReference>
<gene>
    <name evidence="4" type="ORF">OI18_11645</name>
</gene>
<feature type="domain" description="Response regulatory" evidence="2">
    <location>
        <begin position="3"/>
        <end position="114"/>
    </location>
</feature>
<comment type="caution">
    <text evidence="4">The sequence shown here is derived from an EMBL/GenBank/DDBJ whole genome shotgun (WGS) entry which is preliminary data.</text>
</comment>
<dbReference type="PROSITE" id="PS50930">
    <property type="entry name" value="HTH_LYTTR"/>
    <property type="match status" value="1"/>
</dbReference>
<name>A0A0C1IJA7_9BACT</name>
<dbReference type="GO" id="GO:0000156">
    <property type="term" value="F:phosphorelay response regulator activity"/>
    <property type="evidence" value="ECO:0007669"/>
    <property type="project" value="InterPro"/>
</dbReference>
<sequence>MINCIIIDDEPLARKGLMEYIREVDLLQLAGEFDSPLKAMTTIREVSQPLLFLDIQMPKITGLEFFRSLKQPLPVIFVTAYPQFAIDGFDLNALDYLVKPVSFERFLQGVMKAKEYYELRQQNRLSGKEAQEDSFYIKSDNKLVRIQFDEILFVEALQNYVVVHTRDKKFITYLTFRSVEEYLPEQSFIRTHKSYLVAADKVASIEANELLVGEHRIPISRNEKEAVLEKLLKGKFLKR</sequence>
<accession>A0A0C1IJA7</accession>
<keyword evidence="5" id="KW-1185">Reference proteome</keyword>
<dbReference type="InterPro" id="IPR046947">
    <property type="entry name" value="LytR-like"/>
</dbReference>
<evidence type="ECO:0000259" key="2">
    <source>
        <dbReference type="PROSITE" id="PS50110"/>
    </source>
</evidence>
<dbReference type="SMART" id="SM00448">
    <property type="entry name" value="REC"/>
    <property type="match status" value="1"/>
</dbReference>
<evidence type="ECO:0000313" key="5">
    <source>
        <dbReference type="Proteomes" id="UP000031408"/>
    </source>
</evidence>
<evidence type="ECO:0000259" key="3">
    <source>
        <dbReference type="PROSITE" id="PS50930"/>
    </source>
</evidence>
<proteinExistence type="predicted"/>
<dbReference type="Pfam" id="PF00072">
    <property type="entry name" value="Response_reg"/>
    <property type="match status" value="1"/>
</dbReference>
<feature type="modified residue" description="4-aspartylphosphate" evidence="1">
    <location>
        <position position="54"/>
    </location>
</feature>
<reference evidence="4 5" key="1">
    <citation type="submission" date="2014-11" db="EMBL/GenBank/DDBJ databases">
        <title>Genome sequence of Flavihumibacter solisilvae 3-3.</title>
        <authorList>
            <person name="Zhou G."/>
            <person name="Li M."/>
            <person name="Wang G."/>
        </authorList>
    </citation>
    <scope>NUCLEOTIDE SEQUENCE [LARGE SCALE GENOMIC DNA]</scope>
    <source>
        <strain evidence="4 5">3-3</strain>
    </source>
</reference>
<dbReference type="InterPro" id="IPR007492">
    <property type="entry name" value="LytTR_DNA-bd_dom"/>
</dbReference>
<evidence type="ECO:0000313" key="4">
    <source>
        <dbReference type="EMBL" id="KIC94285.1"/>
    </source>
</evidence>
<dbReference type="SMART" id="SM00850">
    <property type="entry name" value="LytTR"/>
    <property type="match status" value="1"/>
</dbReference>
<feature type="domain" description="HTH LytTR-type" evidence="3">
    <location>
        <begin position="135"/>
        <end position="233"/>
    </location>
</feature>
<dbReference type="InterPro" id="IPR001789">
    <property type="entry name" value="Sig_transdc_resp-reg_receiver"/>
</dbReference>
<dbReference type="EMBL" id="JSVC01000013">
    <property type="protein sequence ID" value="KIC94285.1"/>
    <property type="molecule type" value="Genomic_DNA"/>
</dbReference>
<dbReference type="OrthoDB" id="9787344at2"/>